<organism evidence="1 2">
    <name type="scientific">Loktanella phage pCB2051-A</name>
    <dbReference type="NCBI Taxonomy" id="754044"/>
    <lineage>
        <taxon>Viruses</taxon>
        <taxon>Duplodnaviria</taxon>
        <taxon>Heunggongvirae</taxon>
        <taxon>Uroviricota</taxon>
        <taxon>Caudoviricetes</taxon>
        <taxon>Casjensviridae</taxon>
        <taxon>Broinstvirus</taxon>
        <taxon>Broinstvirus pCB2051A</taxon>
    </lineage>
</organism>
<evidence type="ECO:0000313" key="2">
    <source>
        <dbReference type="Proteomes" id="UP000201389"/>
    </source>
</evidence>
<name>M4QSZ8_9CAUD</name>
<dbReference type="RefSeq" id="YP_007674939.1">
    <property type="nucleotide sequence ID" value="NC_020853.1"/>
</dbReference>
<sequence length="110" mass="11605">MRTTVYDVPNDAWVEVGMSAQNVTAQLLSNGPVYVIATDATGFGSFPALTDRGLMMSRTGPDPVAIAVNDIPTDGKVYLRSSQEGEINKVAVMTLGETISEEPADQGDLG</sequence>
<keyword evidence="2" id="KW-1185">Reference proteome</keyword>
<evidence type="ECO:0000313" key="1">
    <source>
        <dbReference type="EMBL" id="AGH31479.1"/>
    </source>
</evidence>
<dbReference type="Proteomes" id="UP000201389">
    <property type="component" value="Segment"/>
</dbReference>
<proteinExistence type="predicted"/>
<reference evidence="1 2" key="1">
    <citation type="submission" date="2010-10" db="EMBL/GenBank/DDBJ databases">
        <title>The Genome Sequence of Loktanella phage pCB2051-A.</title>
        <authorList>
            <consortium name="The Broad Institute Genome Sequencing Platform"/>
            <person name="Henn M.R."/>
            <person name="Buchan A."/>
            <person name="Levin J."/>
            <person name="Malboeuf C."/>
            <person name="Casali M."/>
            <person name="Russ C."/>
            <person name="Lennon N."/>
            <person name="Chapman S.B."/>
            <person name="Erlich R."/>
            <person name="Young S.K."/>
            <person name="Yandava C."/>
            <person name="Zeng Q."/>
            <person name="Alvarado L."/>
            <person name="Anderson S."/>
            <person name="Berlin A."/>
            <person name="Chen Z."/>
            <person name="Freedman E."/>
            <person name="Gellesch M."/>
            <person name="Goldberg J."/>
            <person name="Green L."/>
            <person name="Griggs A."/>
            <person name="Gujja S."/>
            <person name="Heilman E.R."/>
            <person name="Heiman D."/>
            <person name="Hollinger A."/>
            <person name="Howarth C."/>
            <person name="Larson L."/>
            <person name="Mehta T."/>
            <person name="Pearson M."/>
            <person name="Roberts A."/>
            <person name="Ryan E."/>
            <person name="Saif S."/>
            <person name="Shea T."/>
            <person name="Shenoy N."/>
            <person name="Sisk P."/>
            <person name="Stolte C."/>
            <person name="Sykes S."/>
            <person name="White J."/>
            <person name="Haas B."/>
            <person name="Nusbaum C."/>
            <person name="Birren B."/>
        </authorList>
    </citation>
    <scope>NUCLEOTIDE SEQUENCE [LARGE SCALE GENOMIC DNA]</scope>
    <source>
        <strain evidence="2">pCB2051-A</strain>
    </source>
</reference>
<gene>
    <name evidence="1" type="ORF">LOKG_00043</name>
</gene>
<accession>M4QSZ8</accession>
<protein>
    <submittedName>
        <fullName evidence="1">Uncharacterized protein</fullName>
    </submittedName>
</protein>
<dbReference type="KEGG" id="vg:15011512"/>
<dbReference type="EMBL" id="HQ632859">
    <property type="protein sequence ID" value="AGH31479.1"/>
    <property type="molecule type" value="Genomic_DNA"/>
</dbReference>
<dbReference type="GeneID" id="15011512"/>